<keyword evidence="2" id="KW-1185">Reference proteome</keyword>
<name>A0ACC2K0X4_9PEZI</name>
<dbReference type="Proteomes" id="UP001153332">
    <property type="component" value="Unassembled WGS sequence"/>
</dbReference>
<reference evidence="1" key="1">
    <citation type="submission" date="2022-12" db="EMBL/GenBank/DDBJ databases">
        <title>Genome Sequence of Lasiodiplodia mahajangana.</title>
        <authorList>
            <person name="Buettner E."/>
        </authorList>
    </citation>
    <scope>NUCLEOTIDE SEQUENCE</scope>
    <source>
        <strain evidence="1">VT137</strain>
    </source>
</reference>
<evidence type="ECO:0000313" key="2">
    <source>
        <dbReference type="Proteomes" id="UP001153332"/>
    </source>
</evidence>
<sequence>MLRQEYNRPDPKRRNLIDHRKKQFAEATYKETEYPNRLNFYATPPTADITIEQFEQWAIDRLRILAEIEACSFRNKSQAETAAHMEPLLKKYLLLQPNSTNSSKLFEERQKDHYSHFILRLAFASTEDLRRRFSRVETMLFRLRLNDEGFTEKNKFIESLDLDFEPVTEDELNRYRDGLAAVAGPRKLNEEEQTWVKVDWLRVPDLVESRRVFLKAGKAYVPSKEQSTLVIAEFTKRLDHALTLTANALPRLDEDDRLTPVLNHLSKNFITPDASYVGSSTAVAGADISARNVDNLSSHFPLCMQNLHRTLRRDAHLKHFGRLQYTLFLKGIGLNLEECLIFWRSAFHKITDDTFNKDYKYNVRHSYGDVGGDSNRRGGGYSPFSCQKILTEHPPGPGEAHGCPYRHFSLENLTALLQGVGITDRSVLMGVKEDKESQKFHMACNRVFEYVHKNEIKKAKEESVMTSAQLETIVHPNEYFKRSYLLKNLDKPSSQDIKMEGS</sequence>
<accession>A0ACC2K0X4</accession>
<gene>
    <name evidence="1" type="ORF">O1611_g516</name>
</gene>
<comment type="caution">
    <text evidence="1">The sequence shown here is derived from an EMBL/GenBank/DDBJ whole genome shotgun (WGS) entry which is preliminary data.</text>
</comment>
<protein>
    <submittedName>
        <fullName evidence="1">Uncharacterized protein</fullName>
    </submittedName>
</protein>
<dbReference type="EMBL" id="JAPUUL010000044">
    <property type="protein sequence ID" value="KAJ8133107.1"/>
    <property type="molecule type" value="Genomic_DNA"/>
</dbReference>
<proteinExistence type="predicted"/>
<organism evidence="1 2">
    <name type="scientific">Lasiodiplodia mahajangana</name>
    <dbReference type="NCBI Taxonomy" id="1108764"/>
    <lineage>
        <taxon>Eukaryota</taxon>
        <taxon>Fungi</taxon>
        <taxon>Dikarya</taxon>
        <taxon>Ascomycota</taxon>
        <taxon>Pezizomycotina</taxon>
        <taxon>Dothideomycetes</taxon>
        <taxon>Dothideomycetes incertae sedis</taxon>
        <taxon>Botryosphaeriales</taxon>
        <taxon>Botryosphaeriaceae</taxon>
        <taxon>Lasiodiplodia</taxon>
    </lineage>
</organism>
<evidence type="ECO:0000313" key="1">
    <source>
        <dbReference type="EMBL" id="KAJ8133107.1"/>
    </source>
</evidence>